<dbReference type="SUPFAM" id="SSF50475">
    <property type="entry name" value="FMN-binding split barrel"/>
    <property type="match status" value="1"/>
</dbReference>
<name>A0A9X1Y8B9_9PROT</name>
<dbReference type="InterPro" id="IPR012349">
    <property type="entry name" value="Split_barrel_FMN-bd"/>
</dbReference>
<dbReference type="PANTHER" id="PTHR42815:SF2">
    <property type="entry name" value="FAD-BINDING, PUTATIVE (AFU_ORTHOLOGUE AFUA_6G07600)-RELATED"/>
    <property type="match status" value="1"/>
</dbReference>
<dbReference type="PANTHER" id="PTHR42815">
    <property type="entry name" value="FAD-BINDING, PUTATIVE (AFU_ORTHOLOGUE AFUA_6G07600)-RELATED"/>
    <property type="match status" value="1"/>
</dbReference>
<dbReference type="EMBL" id="JALPRX010000024">
    <property type="protein sequence ID" value="MCK8784100.1"/>
    <property type="molecule type" value="Genomic_DNA"/>
</dbReference>
<evidence type="ECO:0000313" key="2">
    <source>
        <dbReference type="EMBL" id="MCK8784100.1"/>
    </source>
</evidence>
<gene>
    <name evidence="2" type="ORF">M0638_06880</name>
</gene>
<dbReference type="Gene3D" id="2.30.110.10">
    <property type="entry name" value="Electron Transport, Fmn-binding Protein, Chain A"/>
    <property type="match status" value="1"/>
</dbReference>
<dbReference type="InterPro" id="IPR024029">
    <property type="entry name" value="Pyridox_Oxase_FMN-dep"/>
</dbReference>
<dbReference type="NCBIfam" id="TIGR04025">
    <property type="entry name" value="PPOX_FMN_DR2398"/>
    <property type="match status" value="1"/>
</dbReference>
<proteinExistence type="predicted"/>
<evidence type="ECO:0000313" key="3">
    <source>
        <dbReference type="Proteomes" id="UP001139516"/>
    </source>
</evidence>
<reference evidence="2" key="1">
    <citation type="submission" date="2022-04" db="EMBL/GenBank/DDBJ databases">
        <title>Roseomonas acroporae sp. nov., isolated from coral Acropora digitifera.</title>
        <authorList>
            <person name="Sun H."/>
        </authorList>
    </citation>
    <scope>NUCLEOTIDE SEQUENCE</scope>
    <source>
        <strain evidence="2">NAR14</strain>
    </source>
</reference>
<evidence type="ECO:0000259" key="1">
    <source>
        <dbReference type="Pfam" id="PF01243"/>
    </source>
</evidence>
<comment type="caution">
    <text evidence="2">The sequence shown here is derived from an EMBL/GenBank/DDBJ whole genome shotgun (WGS) entry which is preliminary data.</text>
</comment>
<dbReference type="RefSeq" id="WP_248666226.1">
    <property type="nucleotide sequence ID" value="NZ_JALPRX010000024.1"/>
</dbReference>
<organism evidence="2 3">
    <name type="scientific">Roseomonas acroporae</name>
    <dbReference type="NCBI Taxonomy" id="2937791"/>
    <lineage>
        <taxon>Bacteria</taxon>
        <taxon>Pseudomonadati</taxon>
        <taxon>Pseudomonadota</taxon>
        <taxon>Alphaproteobacteria</taxon>
        <taxon>Acetobacterales</taxon>
        <taxon>Roseomonadaceae</taxon>
        <taxon>Roseomonas</taxon>
    </lineage>
</organism>
<dbReference type="Pfam" id="PF01243">
    <property type="entry name" value="PNPOx_N"/>
    <property type="match status" value="1"/>
</dbReference>
<protein>
    <submittedName>
        <fullName evidence="2">Pyridoxamine 5'-phosphate oxidase family protein</fullName>
    </submittedName>
</protein>
<dbReference type="Proteomes" id="UP001139516">
    <property type="component" value="Unassembled WGS sequence"/>
</dbReference>
<accession>A0A9X1Y8B9</accession>
<feature type="domain" description="Pyridoxamine 5'-phosphate oxidase N-terminal" evidence="1">
    <location>
        <begin position="39"/>
        <end position="156"/>
    </location>
</feature>
<keyword evidence="3" id="KW-1185">Reference proteome</keyword>
<sequence>MDSLPPDPYAITTPEALATHYGEPSQLVLNKVSAVVDPTSAAFIAASPFCILSTVGPRGVHGTPRGDGPGLVTVLDERTLALPDRRGNNRIDALRDVIDDPRVALLFLVPGNGETLRVGGLARLTADPALRARLAMDGREPATVMLISVREVFMQCRRAVSRAKLWAGREAPAGLPTAGQMIEAHTGGLVDAATVDARMPELDANLY</sequence>
<dbReference type="AlphaFoldDB" id="A0A9X1Y8B9"/>
<dbReference type="InterPro" id="IPR011576">
    <property type="entry name" value="Pyridox_Oxase_N"/>
</dbReference>